<accession>A0A6J5N5D7</accession>
<dbReference type="Pfam" id="PF20441">
    <property type="entry name" value="TerL_nuclease"/>
    <property type="match status" value="1"/>
</dbReference>
<proteinExistence type="predicted"/>
<dbReference type="PANTHER" id="PTHR41287:SF1">
    <property type="entry name" value="PROTEIN YMFN"/>
    <property type="match status" value="1"/>
</dbReference>
<dbReference type="Pfam" id="PF03354">
    <property type="entry name" value="TerL_ATPase"/>
    <property type="match status" value="1"/>
</dbReference>
<feature type="domain" description="Terminase large subunit-like endonuclease" evidence="2">
    <location>
        <begin position="280"/>
        <end position="562"/>
    </location>
</feature>
<organism evidence="3">
    <name type="scientific">uncultured Caudovirales phage</name>
    <dbReference type="NCBI Taxonomy" id="2100421"/>
    <lineage>
        <taxon>Viruses</taxon>
        <taxon>Duplodnaviria</taxon>
        <taxon>Heunggongvirae</taxon>
        <taxon>Uroviricota</taxon>
        <taxon>Caudoviricetes</taxon>
        <taxon>Peduoviridae</taxon>
        <taxon>Maltschvirus</taxon>
        <taxon>Maltschvirus maltsch</taxon>
    </lineage>
</organism>
<sequence length="576" mass="64690">MKTKSSKTNSQVSGESEAADYVQVAISYADDACEDTKHKHYGKWIRLAAKRFRADLKKAGSKNCGFVWSAEQANKACRFIECLPHVEGVWETPNLQLEPSQIFFLCNLFGFRSPDGTRRFSTALYAVARKNAKSALAAAIMLYVFCCERENGPQVLSAATTGDQARIVWGVAKRMVEKRTSMREAFGLEAFANTIVRYDNGGVFRAINAKASTQDGLNPSALVFDELHAHKTRDLFDVLRSAAGARKNPLFLYTTTEGYENPGPWHEVRNFAKQVLDGIVEADHFLALYYALDDADSDFDESKWIKANPLLGVSVSLEKMREYAKEAKAQPGALAEFRIKRLNRQAATADAWIDLRRWKKCEGSFTLDEMVGYPCWGAFDLASTRDLTAWRLLWLKEDTWYTWGRFWVPEAAVHQRTERGSVPYRSWVAAGHITQTEGDVTDYAIVERDIVADFNKFQPREIAFDSWNASDLANRLTAQGLPLVQFIQGARSFQPGMQALERAYIGGKLQHLGNPVLTWNAANLIPRRDANMNMAPDKRRSADKIDGMVCLLMAFARASASESVGSVYDTREMLVL</sequence>
<gene>
    <name evidence="3" type="ORF">UFOVP605_9</name>
</gene>
<dbReference type="InterPro" id="IPR046461">
    <property type="entry name" value="TerL_ATPase"/>
</dbReference>
<dbReference type="EMBL" id="LR796592">
    <property type="protein sequence ID" value="CAB4152483.1"/>
    <property type="molecule type" value="Genomic_DNA"/>
</dbReference>
<protein>
    <submittedName>
        <fullName evidence="3">COG4626 Phage terminase-like protein, large subunit</fullName>
    </submittedName>
</protein>
<dbReference type="InterPro" id="IPR046462">
    <property type="entry name" value="TerL_nuclease"/>
</dbReference>
<reference evidence="3" key="1">
    <citation type="submission" date="2020-04" db="EMBL/GenBank/DDBJ databases">
        <authorList>
            <person name="Chiriac C."/>
            <person name="Salcher M."/>
            <person name="Ghai R."/>
            <person name="Kavagutti S V."/>
        </authorList>
    </citation>
    <scope>NUCLEOTIDE SEQUENCE</scope>
</reference>
<feature type="domain" description="Terminase large subunit-like ATPase" evidence="1">
    <location>
        <begin position="101"/>
        <end position="273"/>
    </location>
</feature>
<name>A0A6J5N5D7_9CAUD</name>
<evidence type="ECO:0000313" key="3">
    <source>
        <dbReference type="EMBL" id="CAB4152483.1"/>
    </source>
</evidence>
<dbReference type="InterPro" id="IPR027417">
    <property type="entry name" value="P-loop_NTPase"/>
</dbReference>
<dbReference type="Gene3D" id="3.40.50.300">
    <property type="entry name" value="P-loop containing nucleotide triphosphate hydrolases"/>
    <property type="match status" value="1"/>
</dbReference>
<dbReference type="GO" id="GO:0004519">
    <property type="term" value="F:endonuclease activity"/>
    <property type="evidence" value="ECO:0007669"/>
    <property type="project" value="InterPro"/>
</dbReference>
<evidence type="ECO:0000259" key="2">
    <source>
        <dbReference type="Pfam" id="PF20441"/>
    </source>
</evidence>
<dbReference type="InterPro" id="IPR005021">
    <property type="entry name" value="Terminase_largesu-like"/>
</dbReference>
<evidence type="ECO:0000259" key="1">
    <source>
        <dbReference type="Pfam" id="PF03354"/>
    </source>
</evidence>
<dbReference type="PANTHER" id="PTHR41287">
    <property type="match status" value="1"/>
</dbReference>